<dbReference type="Pfam" id="PF13977">
    <property type="entry name" value="TetR_C_6"/>
    <property type="match status" value="1"/>
</dbReference>
<dbReference type="InterPro" id="IPR039538">
    <property type="entry name" value="BetI_C"/>
</dbReference>
<evidence type="ECO:0000256" key="1">
    <source>
        <dbReference type="ARBA" id="ARBA00022491"/>
    </source>
</evidence>
<dbReference type="InterPro" id="IPR009057">
    <property type="entry name" value="Homeodomain-like_sf"/>
</dbReference>
<evidence type="ECO:0000256" key="2">
    <source>
        <dbReference type="ARBA" id="ARBA00023015"/>
    </source>
</evidence>
<comment type="caution">
    <text evidence="7">The sequence shown here is derived from an EMBL/GenBank/DDBJ whole genome shotgun (WGS) entry which is preliminary data.</text>
</comment>
<evidence type="ECO:0000256" key="4">
    <source>
        <dbReference type="ARBA" id="ARBA00023163"/>
    </source>
</evidence>
<accession>A0ABP7UXI8</accession>
<evidence type="ECO:0000256" key="5">
    <source>
        <dbReference type="PROSITE-ProRule" id="PRU00335"/>
    </source>
</evidence>
<dbReference type="EMBL" id="BAAAZG010000001">
    <property type="protein sequence ID" value="GAA4054511.1"/>
    <property type="molecule type" value="Genomic_DNA"/>
</dbReference>
<dbReference type="PROSITE" id="PS50977">
    <property type="entry name" value="HTH_TETR_2"/>
    <property type="match status" value="1"/>
</dbReference>
<evidence type="ECO:0000259" key="6">
    <source>
        <dbReference type="PROSITE" id="PS50977"/>
    </source>
</evidence>
<evidence type="ECO:0000313" key="8">
    <source>
        <dbReference type="Proteomes" id="UP001500683"/>
    </source>
</evidence>
<proteinExistence type="predicted"/>
<gene>
    <name evidence="7" type="ORF">GCM10022214_01740</name>
</gene>
<reference evidence="8" key="1">
    <citation type="journal article" date="2019" name="Int. J. Syst. Evol. Microbiol.">
        <title>The Global Catalogue of Microorganisms (GCM) 10K type strain sequencing project: providing services to taxonomists for standard genome sequencing and annotation.</title>
        <authorList>
            <consortium name="The Broad Institute Genomics Platform"/>
            <consortium name="The Broad Institute Genome Sequencing Center for Infectious Disease"/>
            <person name="Wu L."/>
            <person name="Ma J."/>
        </authorList>
    </citation>
    <scope>NUCLEOTIDE SEQUENCE [LARGE SCALE GENOMIC DNA]</scope>
    <source>
        <strain evidence="8">JCM 16702</strain>
    </source>
</reference>
<dbReference type="InterPro" id="IPR036271">
    <property type="entry name" value="Tet_transcr_reg_TetR-rel_C_sf"/>
</dbReference>
<keyword evidence="4" id="KW-0804">Transcription</keyword>
<organism evidence="7 8">
    <name type="scientific">Actinomadura miaoliensis</name>
    <dbReference type="NCBI Taxonomy" id="430685"/>
    <lineage>
        <taxon>Bacteria</taxon>
        <taxon>Bacillati</taxon>
        <taxon>Actinomycetota</taxon>
        <taxon>Actinomycetes</taxon>
        <taxon>Streptosporangiales</taxon>
        <taxon>Thermomonosporaceae</taxon>
        <taxon>Actinomadura</taxon>
    </lineage>
</organism>
<feature type="domain" description="HTH tetR-type" evidence="6">
    <location>
        <begin position="1"/>
        <end position="48"/>
    </location>
</feature>
<keyword evidence="8" id="KW-1185">Reference proteome</keyword>
<feature type="DNA-binding region" description="H-T-H motif" evidence="5">
    <location>
        <begin position="11"/>
        <end position="30"/>
    </location>
</feature>
<evidence type="ECO:0000313" key="7">
    <source>
        <dbReference type="EMBL" id="GAA4054511.1"/>
    </source>
</evidence>
<evidence type="ECO:0000256" key="3">
    <source>
        <dbReference type="ARBA" id="ARBA00023125"/>
    </source>
</evidence>
<dbReference type="Gene3D" id="1.10.357.10">
    <property type="entry name" value="Tetracycline Repressor, domain 2"/>
    <property type="match status" value="1"/>
</dbReference>
<dbReference type="Pfam" id="PF00440">
    <property type="entry name" value="TetR_N"/>
    <property type="match status" value="1"/>
</dbReference>
<sequence>MMARDGIAATSTRAIAAEAGMPRGSFHYCFRSKDELLDELAATIVSDMVQAARAVWSPDAPLDRNLRLGLRAVWEAGSERPDEHLVAYELTTYALHDPARAQLARRQYESYYKQGADYLAFVAEQAGIKWSLPMPTLARLLVTVIDGLFLNWLPDRNTEETMDVLDAFADQLAALAVPSAKPPPTERQ</sequence>
<keyword evidence="3 5" id="KW-0238">DNA-binding</keyword>
<dbReference type="InterPro" id="IPR001647">
    <property type="entry name" value="HTH_TetR"/>
</dbReference>
<name>A0ABP7UXI8_9ACTN</name>
<dbReference type="SUPFAM" id="SSF46689">
    <property type="entry name" value="Homeodomain-like"/>
    <property type="match status" value="1"/>
</dbReference>
<protein>
    <submittedName>
        <fullName evidence="7">TetR/AcrR family transcriptional regulator</fullName>
    </submittedName>
</protein>
<keyword evidence="2" id="KW-0805">Transcription regulation</keyword>
<dbReference type="PANTHER" id="PTHR30055:SF234">
    <property type="entry name" value="HTH-TYPE TRANSCRIPTIONAL REGULATOR BETI"/>
    <property type="match status" value="1"/>
</dbReference>
<dbReference type="SUPFAM" id="SSF48498">
    <property type="entry name" value="Tetracyclin repressor-like, C-terminal domain"/>
    <property type="match status" value="1"/>
</dbReference>
<dbReference type="InterPro" id="IPR050109">
    <property type="entry name" value="HTH-type_TetR-like_transc_reg"/>
</dbReference>
<dbReference type="Proteomes" id="UP001500683">
    <property type="component" value="Unassembled WGS sequence"/>
</dbReference>
<dbReference type="PANTHER" id="PTHR30055">
    <property type="entry name" value="HTH-TYPE TRANSCRIPTIONAL REGULATOR RUTR"/>
    <property type="match status" value="1"/>
</dbReference>
<keyword evidence="1" id="KW-0678">Repressor</keyword>